<evidence type="ECO:0000313" key="2">
    <source>
        <dbReference type="Proteomes" id="UP000179237"/>
    </source>
</evidence>
<name>A0A1F5FWK4_9BACT</name>
<dbReference type="AlphaFoldDB" id="A0A1F5FWK4"/>
<organism evidence="1 2">
    <name type="scientific">Candidatus Collierbacteria bacterium RIFOXYD1_FULL_40_9</name>
    <dbReference type="NCBI Taxonomy" id="1817731"/>
    <lineage>
        <taxon>Bacteria</taxon>
        <taxon>Candidatus Collieribacteriota</taxon>
    </lineage>
</organism>
<proteinExistence type="predicted"/>
<sequence length="84" mass="9641">MELSDLIEGNSYETVEDVMVCNYSDAVCSLQNQIELQKKTRLIYLGRSQYDDGFLFKDEKTGNTYCLHDDDLLYINFAEPNTAA</sequence>
<gene>
    <name evidence="1" type="ORF">A2572_00450</name>
</gene>
<dbReference type="EMBL" id="MFAQ01000004">
    <property type="protein sequence ID" value="OGD83987.1"/>
    <property type="molecule type" value="Genomic_DNA"/>
</dbReference>
<reference evidence="1 2" key="1">
    <citation type="journal article" date="2016" name="Nat. Commun.">
        <title>Thousands of microbial genomes shed light on interconnected biogeochemical processes in an aquifer system.</title>
        <authorList>
            <person name="Anantharaman K."/>
            <person name="Brown C.T."/>
            <person name="Hug L.A."/>
            <person name="Sharon I."/>
            <person name="Castelle C.J."/>
            <person name="Probst A.J."/>
            <person name="Thomas B.C."/>
            <person name="Singh A."/>
            <person name="Wilkins M.J."/>
            <person name="Karaoz U."/>
            <person name="Brodie E.L."/>
            <person name="Williams K.H."/>
            <person name="Hubbard S.S."/>
            <person name="Banfield J.F."/>
        </authorList>
    </citation>
    <scope>NUCLEOTIDE SEQUENCE [LARGE SCALE GENOMIC DNA]</scope>
</reference>
<comment type="caution">
    <text evidence="1">The sequence shown here is derived from an EMBL/GenBank/DDBJ whole genome shotgun (WGS) entry which is preliminary data.</text>
</comment>
<accession>A0A1F5FWK4</accession>
<protein>
    <submittedName>
        <fullName evidence="1">Uncharacterized protein</fullName>
    </submittedName>
</protein>
<evidence type="ECO:0000313" key="1">
    <source>
        <dbReference type="EMBL" id="OGD83987.1"/>
    </source>
</evidence>
<dbReference type="Proteomes" id="UP000179237">
    <property type="component" value="Unassembled WGS sequence"/>
</dbReference>